<dbReference type="AlphaFoldDB" id="A0A7W6JAI0"/>
<gene>
    <name evidence="1" type="ORF">GGR12_000373</name>
</gene>
<keyword evidence="2" id="KW-1185">Reference proteome</keyword>
<accession>A0A7W6JAI0</accession>
<organism evidence="1 2">
    <name type="scientific">Brevundimonas lenta</name>
    <dbReference type="NCBI Taxonomy" id="424796"/>
    <lineage>
        <taxon>Bacteria</taxon>
        <taxon>Pseudomonadati</taxon>
        <taxon>Pseudomonadota</taxon>
        <taxon>Alphaproteobacteria</taxon>
        <taxon>Caulobacterales</taxon>
        <taxon>Caulobacteraceae</taxon>
        <taxon>Brevundimonas</taxon>
    </lineage>
</organism>
<dbReference type="Proteomes" id="UP000529946">
    <property type="component" value="Unassembled WGS sequence"/>
</dbReference>
<protein>
    <submittedName>
        <fullName evidence="1">Uncharacterized protein</fullName>
    </submittedName>
</protein>
<evidence type="ECO:0000313" key="1">
    <source>
        <dbReference type="EMBL" id="MBB4081534.1"/>
    </source>
</evidence>
<dbReference type="EMBL" id="JACIDM010000001">
    <property type="protein sequence ID" value="MBB4081534.1"/>
    <property type="molecule type" value="Genomic_DNA"/>
</dbReference>
<dbReference type="RefSeq" id="WP_183202293.1">
    <property type="nucleotide sequence ID" value="NZ_BAAAER010000002.1"/>
</dbReference>
<comment type="caution">
    <text evidence="1">The sequence shown here is derived from an EMBL/GenBank/DDBJ whole genome shotgun (WGS) entry which is preliminary data.</text>
</comment>
<name>A0A7W6JAI0_9CAUL</name>
<dbReference type="PROSITE" id="PS51257">
    <property type="entry name" value="PROKAR_LIPOPROTEIN"/>
    <property type="match status" value="1"/>
</dbReference>
<sequence length="215" mass="23805">MKAPAMSLGPRLMFVATALALSACGGREGGSDRGEAPGQSCRLPADIRPYADRRFFCIGGELLAVPMKVSLDGEHGQVEYRDPRHPTTPIFADDHVMLSFRYGNEATPAEGPAFYMISIRGLHPESWARAGERNHDWRVSPSIEYIRCDPAGTGLYGCSHDFMTDRFDIRYWWNKNYVAQEDWEELDASVRTYLAGLIVEQPDPPPVPSANVGAG</sequence>
<proteinExistence type="predicted"/>
<reference evidence="1 2" key="1">
    <citation type="submission" date="2020-08" db="EMBL/GenBank/DDBJ databases">
        <title>Genomic Encyclopedia of Type Strains, Phase IV (KMG-IV): sequencing the most valuable type-strain genomes for metagenomic binning, comparative biology and taxonomic classification.</title>
        <authorList>
            <person name="Goeker M."/>
        </authorList>
    </citation>
    <scope>NUCLEOTIDE SEQUENCE [LARGE SCALE GENOMIC DNA]</scope>
    <source>
        <strain evidence="1 2">DSM 23960</strain>
    </source>
</reference>
<evidence type="ECO:0000313" key="2">
    <source>
        <dbReference type="Proteomes" id="UP000529946"/>
    </source>
</evidence>